<dbReference type="Gene3D" id="3.30.420.10">
    <property type="entry name" value="Ribonuclease H-like superfamily/Ribonuclease H"/>
    <property type="match status" value="1"/>
</dbReference>
<evidence type="ECO:0000313" key="1">
    <source>
        <dbReference type="EMBL" id="KAJ8867932.1"/>
    </source>
</evidence>
<comment type="caution">
    <text evidence="1">The sequence shown here is derived from an EMBL/GenBank/DDBJ whole genome shotgun (WGS) entry which is preliminary data.</text>
</comment>
<dbReference type="PANTHER" id="PTHR37984">
    <property type="entry name" value="PROTEIN CBG26694"/>
    <property type="match status" value="1"/>
</dbReference>
<organism evidence="1 2">
    <name type="scientific">Dryococelus australis</name>
    <dbReference type="NCBI Taxonomy" id="614101"/>
    <lineage>
        <taxon>Eukaryota</taxon>
        <taxon>Metazoa</taxon>
        <taxon>Ecdysozoa</taxon>
        <taxon>Arthropoda</taxon>
        <taxon>Hexapoda</taxon>
        <taxon>Insecta</taxon>
        <taxon>Pterygota</taxon>
        <taxon>Neoptera</taxon>
        <taxon>Polyneoptera</taxon>
        <taxon>Phasmatodea</taxon>
        <taxon>Verophasmatodea</taxon>
        <taxon>Anareolatae</taxon>
        <taxon>Phasmatidae</taxon>
        <taxon>Eurycanthinae</taxon>
        <taxon>Dryococelus</taxon>
    </lineage>
</organism>
<sequence length="148" mass="17390">MMSQYVLSNQEDWDLCLSLVAFSYNISYQEGTGFSPLLLVYGQEPALLSEKWKQLLREAAKNLRQQQEKAKQRYDPHRRVIEYQPGQEVLICTPIRNKGSTQKFLHRWNGPAVVVKKVSPNLYYLKMKIKGQPRLEIVNVERTKPFYK</sequence>
<gene>
    <name evidence="1" type="ORF">PR048_031741</name>
</gene>
<dbReference type="InterPro" id="IPR036397">
    <property type="entry name" value="RNaseH_sf"/>
</dbReference>
<dbReference type="PANTHER" id="PTHR37984:SF5">
    <property type="entry name" value="PROTEIN NYNRIN-LIKE"/>
    <property type="match status" value="1"/>
</dbReference>
<reference evidence="1 2" key="1">
    <citation type="submission" date="2023-02" db="EMBL/GenBank/DDBJ databases">
        <title>LHISI_Scaffold_Assembly.</title>
        <authorList>
            <person name="Stuart O.P."/>
            <person name="Cleave R."/>
            <person name="Magrath M.J.L."/>
            <person name="Mikheyev A.S."/>
        </authorList>
    </citation>
    <scope>NUCLEOTIDE SEQUENCE [LARGE SCALE GENOMIC DNA]</scope>
    <source>
        <strain evidence="1">Daus_M_001</strain>
        <tissue evidence="1">Leg muscle</tissue>
    </source>
</reference>
<protein>
    <submittedName>
        <fullName evidence="1">Uncharacterized protein</fullName>
    </submittedName>
</protein>
<keyword evidence="2" id="KW-1185">Reference proteome</keyword>
<proteinExistence type="predicted"/>
<accession>A0ABQ9G744</accession>
<dbReference type="EMBL" id="JARBHB010000015">
    <property type="protein sequence ID" value="KAJ8867932.1"/>
    <property type="molecule type" value="Genomic_DNA"/>
</dbReference>
<dbReference type="Proteomes" id="UP001159363">
    <property type="component" value="Chromosome 14"/>
</dbReference>
<name>A0ABQ9G744_9NEOP</name>
<dbReference type="InterPro" id="IPR050951">
    <property type="entry name" value="Retrovirus_Pol_polyprotein"/>
</dbReference>
<evidence type="ECO:0000313" key="2">
    <source>
        <dbReference type="Proteomes" id="UP001159363"/>
    </source>
</evidence>